<dbReference type="HAMAP" id="MF_01453">
    <property type="entry name" value="AddB_type2"/>
    <property type="match status" value="1"/>
</dbReference>
<dbReference type="Gene3D" id="3.40.50.300">
    <property type="entry name" value="P-loop containing nucleotide triphosphate hydrolases"/>
    <property type="match status" value="3"/>
</dbReference>
<evidence type="ECO:0000256" key="2">
    <source>
        <dbReference type="ARBA" id="ARBA00022741"/>
    </source>
</evidence>
<keyword evidence="3 10" id="KW-0227">DNA damage</keyword>
<keyword evidence="10" id="KW-0411">Iron-sulfur</keyword>
<evidence type="ECO:0000256" key="10">
    <source>
        <dbReference type="HAMAP-Rule" id="MF_01453"/>
    </source>
</evidence>
<evidence type="ECO:0000313" key="13">
    <source>
        <dbReference type="EMBL" id="MBP1048422.1"/>
    </source>
</evidence>
<dbReference type="InterPro" id="IPR038726">
    <property type="entry name" value="PDDEXK_AddAB-type"/>
</dbReference>
<keyword evidence="10" id="KW-0004">4Fe-4S</keyword>
<gene>
    <name evidence="10" type="primary">rexB</name>
    <name evidence="13" type="ORF">I6N96_19250</name>
</gene>
<keyword evidence="1 10" id="KW-0540">Nuclease</keyword>
<evidence type="ECO:0000256" key="3">
    <source>
        <dbReference type="ARBA" id="ARBA00022763"/>
    </source>
</evidence>
<sequence length="1191" mass="138637">MSLQFIRGTGDKDLEKTLVDKAEEWLDADPNNEVFYLVPNYIKFEKEVLFLKEIKERIAPSNTMMATMRLQVFSFQRLAWYYLQHTQYYQQELLSEVGAAMIFRKILSENEEKLTVFRGEVNKSGFIQQLYALYQEMKEGNVELTDLASMTADDQTLDDQDITQKLADIQWLFAAFEQELQKHGINETEYLTVLSSYLKTKNLGNVLFVLSGYNHFNANELQLLQALMEQGAEVKVALTLDRSYPDKKPETVELFYETGTIYFQLYQLARQSQVPVLNDHVEKNYPLIHSDEISYLSDFWLQTRKSFDSGSMSMKEAEDVQLWCAETPKEELNAAAKEIRRLIVEEGYRYKDIQIATREFDKYQPILKPIFQLHDIPIYIDQEMSMEQHPLVELIQSLFAIFNYHFRYRDVLRFLRTELFFPGAIYTEESQWRIERDDWRRKIDITENIILAYGYEGSYWTKEKDWSFIQYNFEEEKKEETASLEKESNEIRHAIRDILPELFSALKAAENGEQAAAVFYQFLIDSGVEEQMRMWRNQAIAAGELEEARNHEQTWDALMSLLDEYVMIYKEEMFEFESFQEIFASGLEGLRYSKIPTAIDQVQIRNIDTLHPGQGKITFAIGLTDQVFPQKVENKTLLSDEERSRMNEGLADGKFFMQGVGQRMAQEPYTAYIMLLSATEKLYLTYPRMSDTSHDVKASSYLTIIQKNLKLPFIYKNSLTILDDEQSSLQHVGTYRTLIGDLTNLKRQKEETKHGMSGFWLMLERSLSNQPLASLAVQIFESLEHKNIPEALGPELAEELYGKHIYTSVSRVESFYRCQYQYFSRFGLRLRERDVFSLSSAATGEFFHEALDQLFKVLIKNNQQLSELTEEQLSEVAEEVLVNVLGDQRFGILHSSHRMSFIRYQLRQTIKKVSWALKKQSERSGLSIVQTEVLFGQIAGKKGIRGLELPLQNNGQISVRGKIDRVDQLSIDGETYLGVIDYKSSHRKFNLTEAYYGLAMQMLTYLDVALMDAVDLVGQQAKAAGSLYLHVHNPILGYDGEEQQEKQLLKKFQYDGLLLNDPKILDHLDRSLEPKQSSLVFPIEESAKEIIKPGRRQEDKFVTIEEFDTLRAHNRNKFTEAGNKMISGEVLLDPAYQGKERIACKYCPFRSVCTFDVMLKENDYHRIETMGKEEIFNRMRHEEGKEESTDE</sequence>
<evidence type="ECO:0000256" key="1">
    <source>
        <dbReference type="ARBA" id="ARBA00022722"/>
    </source>
</evidence>
<organism evidence="13 14">
    <name type="scientific">Enterococcus larvae</name>
    <dbReference type="NCBI Taxonomy" id="2794352"/>
    <lineage>
        <taxon>Bacteria</taxon>
        <taxon>Bacillati</taxon>
        <taxon>Bacillota</taxon>
        <taxon>Bacilli</taxon>
        <taxon>Lactobacillales</taxon>
        <taxon>Enterococcaceae</taxon>
        <taxon>Enterococcus</taxon>
    </lineage>
</organism>
<comment type="cofactor">
    <cofactor evidence="10">
        <name>[4Fe-4S] cluster</name>
        <dbReference type="ChEBI" id="CHEBI:49883"/>
    </cofactor>
    <text evidence="10">Binds 1 [4Fe-4S] cluster.</text>
</comment>
<keyword evidence="7 10" id="KW-0067">ATP-binding</keyword>
<dbReference type="EC" id="3.1.-.-" evidence="10"/>
<evidence type="ECO:0000259" key="12">
    <source>
        <dbReference type="Pfam" id="PF21445"/>
    </source>
</evidence>
<reference evidence="13 14" key="1">
    <citation type="submission" date="2020-12" db="EMBL/GenBank/DDBJ databases">
        <title>Vagococcus allomyrinae sp. nov. and Enterococcus lavae sp. nov., isolated from the larvae of Allomyrina dichotoma.</title>
        <authorList>
            <person name="Lee S.D."/>
        </authorList>
    </citation>
    <scope>NUCLEOTIDE SEQUENCE [LARGE SCALE GENOMIC DNA]</scope>
    <source>
        <strain evidence="13 14">BWM-S5</strain>
    </source>
</reference>
<evidence type="ECO:0000256" key="6">
    <source>
        <dbReference type="ARBA" id="ARBA00022839"/>
    </source>
</evidence>
<dbReference type="InterPro" id="IPR014141">
    <property type="entry name" value="DNA_helicase_suRexB"/>
</dbReference>
<dbReference type="InterPro" id="IPR011604">
    <property type="entry name" value="PDDEXK-like_dom_sf"/>
</dbReference>
<feature type="binding site" evidence="10">
    <location>
        <position position="818"/>
    </location>
    <ligand>
        <name>[4Fe-4S] cluster</name>
        <dbReference type="ChEBI" id="CHEBI:49883"/>
    </ligand>
</feature>
<keyword evidence="2 10" id="KW-0547">Nucleotide-binding</keyword>
<name>A0ABS4CPB1_9ENTE</name>
<comment type="miscellaneous">
    <text evidence="10">Despite having helicase-like domains, this subunit does not have helicase activity.</text>
</comment>
<comment type="cofactor">
    <cofactor evidence="10">
        <name>Mg(2+)</name>
        <dbReference type="ChEBI" id="CHEBI:18420"/>
    </cofactor>
</comment>
<keyword evidence="4 10" id="KW-0378">Hydrolase</keyword>
<evidence type="ECO:0000256" key="7">
    <source>
        <dbReference type="ARBA" id="ARBA00022840"/>
    </source>
</evidence>
<keyword evidence="10" id="KW-0479">Metal-binding</keyword>
<comment type="caution">
    <text evidence="13">The sequence shown here is derived from an EMBL/GenBank/DDBJ whole genome shotgun (WGS) entry which is preliminary data.</text>
</comment>
<protein>
    <recommendedName>
        <fullName evidence="10">ATP-dependent helicase/deoxyribonuclease subunit B</fullName>
        <ecNumber evidence="10">3.1.-.-</ecNumber>
    </recommendedName>
    <alternativeName>
        <fullName evidence="10">ATP-dependent helicase/nuclease subunit RexB</fullName>
    </alternativeName>
</protein>
<dbReference type="Pfam" id="PF21445">
    <property type="entry name" value="ADDB_N"/>
    <property type="match status" value="1"/>
</dbReference>
<evidence type="ECO:0000256" key="9">
    <source>
        <dbReference type="ARBA" id="ARBA00023204"/>
    </source>
</evidence>
<evidence type="ECO:0000256" key="5">
    <source>
        <dbReference type="ARBA" id="ARBA00022806"/>
    </source>
</evidence>
<keyword evidence="6 10" id="KW-0269">Exonuclease</keyword>
<keyword evidence="9 10" id="KW-0234">DNA repair</keyword>
<dbReference type="PANTHER" id="PTHR30591">
    <property type="entry name" value="RECBCD ENZYME SUBUNIT RECC"/>
    <property type="match status" value="1"/>
</dbReference>
<dbReference type="PANTHER" id="PTHR30591:SF1">
    <property type="entry name" value="RECBCD ENZYME SUBUNIT RECC"/>
    <property type="match status" value="1"/>
</dbReference>
<feature type="domain" description="PD-(D/E)XK endonuclease-like" evidence="11">
    <location>
        <begin position="807"/>
        <end position="1153"/>
    </location>
</feature>
<dbReference type="InterPro" id="IPR027417">
    <property type="entry name" value="P-loop_NTPase"/>
</dbReference>
<keyword evidence="14" id="KW-1185">Reference proteome</keyword>
<dbReference type="SUPFAM" id="SSF52540">
    <property type="entry name" value="P-loop containing nucleoside triphosphate hydrolases"/>
    <property type="match status" value="1"/>
</dbReference>
<evidence type="ECO:0000256" key="4">
    <source>
        <dbReference type="ARBA" id="ARBA00022801"/>
    </source>
</evidence>
<comment type="subunit">
    <text evidence="10">Heterodimer of AddA and RexB.</text>
</comment>
<evidence type="ECO:0000313" key="14">
    <source>
        <dbReference type="Proteomes" id="UP000673375"/>
    </source>
</evidence>
<feature type="binding site" evidence="10">
    <location>
        <position position="1147"/>
    </location>
    <ligand>
        <name>[4Fe-4S] cluster</name>
        <dbReference type="ChEBI" id="CHEBI:49883"/>
    </ligand>
</feature>
<dbReference type="Pfam" id="PF12705">
    <property type="entry name" value="PDDEXK_1"/>
    <property type="match status" value="1"/>
</dbReference>
<keyword evidence="5 10" id="KW-0347">Helicase</keyword>
<evidence type="ECO:0000256" key="8">
    <source>
        <dbReference type="ARBA" id="ARBA00023125"/>
    </source>
</evidence>
<feature type="domain" description="ATP-dependent helicase/deoxyribonuclease subunit B N-terminal" evidence="12">
    <location>
        <begin position="5"/>
        <end position="296"/>
    </location>
</feature>
<keyword evidence="8 10" id="KW-0238">DNA-binding</keyword>
<dbReference type="Gene3D" id="3.90.320.10">
    <property type="match status" value="1"/>
</dbReference>
<keyword evidence="10" id="KW-0408">Iron</keyword>
<proteinExistence type="inferred from homology"/>
<evidence type="ECO:0000259" key="11">
    <source>
        <dbReference type="Pfam" id="PF12705"/>
    </source>
</evidence>
<dbReference type="RefSeq" id="WP_209559189.1">
    <property type="nucleotide sequence ID" value="NZ_JAEDXU010000016.1"/>
</dbReference>
<comment type="similarity">
    <text evidence="10">Belongs to the helicase family. AddB/RexB type 2 subfamily.</text>
</comment>
<dbReference type="InterPro" id="IPR049035">
    <property type="entry name" value="ADDB_N"/>
</dbReference>
<dbReference type="EMBL" id="JAEDXU010000016">
    <property type="protein sequence ID" value="MBP1048422.1"/>
    <property type="molecule type" value="Genomic_DNA"/>
</dbReference>
<accession>A0ABS4CPB1</accession>
<comment type="function">
    <text evidence="10">The heterodimer acts as both an ATP-dependent DNA helicase and an ATP-dependent, dual-direction single-stranded exonuclease. Recognizes the chi site generating a DNA molecule suitable for the initiation of homologous recombination. This subunit has 5' -&gt; 3' nuclease activity but not helicase activity.</text>
</comment>
<dbReference type="Proteomes" id="UP000673375">
    <property type="component" value="Unassembled WGS sequence"/>
</dbReference>
<feature type="binding site" evidence="10">
    <location>
        <position position="1153"/>
    </location>
    <ligand>
        <name>[4Fe-4S] cluster</name>
        <dbReference type="ChEBI" id="CHEBI:49883"/>
    </ligand>
</feature>